<evidence type="ECO:0000313" key="3">
    <source>
        <dbReference type="Proteomes" id="UP001595908"/>
    </source>
</evidence>
<evidence type="ECO:0000256" key="1">
    <source>
        <dbReference type="SAM" id="Phobius"/>
    </source>
</evidence>
<evidence type="ECO:0008006" key="4">
    <source>
        <dbReference type="Google" id="ProtNLM"/>
    </source>
</evidence>
<dbReference type="RefSeq" id="WP_033300064.1">
    <property type="nucleotide sequence ID" value="NZ_JBFAGR010000034.1"/>
</dbReference>
<feature type="transmembrane region" description="Helical" evidence="1">
    <location>
        <begin position="12"/>
        <end position="34"/>
    </location>
</feature>
<organism evidence="2 3">
    <name type="scientific">Streptomyces atroolivaceus</name>
    <dbReference type="NCBI Taxonomy" id="66869"/>
    <lineage>
        <taxon>Bacteria</taxon>
        <taxon>Bacillati</taxon>
        <taxon>Actinomycetota</taxon>
        <taxon>Actinomycetes</taxon>
        <taxon>Kitasatosporales</taxon>
        <taxon>Streptomycetaceae</taxon>
        <taxon>Streptomyces</taxon>
    </lineage>
</organism>
<keyword evidence="3" id="KW-1185">Reference proteome</keyword>
<gene>
    <name evidence="2" type="ORF">ACFPL4_29360</name>
</gene>
<comment type="caution">
    <text evidence="2">The sequence shown here is derived from an EMBL/GenBank/DDBJ whole genome shotgun (WGS) entry which is preliminary data.</text>
</comment>
<reference evidence="3" key="1">
    <citation type="journal article" date="2019" name="Int. J. Syst. Evol. Microbiol.">
        <title>The Global Catalogue of Microorganisms (GCM) 10K type strain sequencing project: providing services to taxonomists for standard genome sequencing and annotation.</title>
        <authorList>
            <consortium name="The Broad Institute Genomics Platform"/>
            <consortium name="The Broad Institute Genome Sequencing Center for Infectious Disease"/>
            <person name="Wu L."/>
            <person name="Ma J."/>
        </authorList>
    </citation>
    <scope>NUCLEOTIDE SEQUENCE [LARGE SCALE GENOMIC DNA]</scope>
    <source>
        <strain evidence="3">ICMP 257</strain>
    </source>
</reference>
<name>A0ABV9VEV9_STRAZ</name>
<sequence>MLAASDPYQGHGFTALTVILLAGTAALCGAVAFLCSRFTRQNRSARTPVAVWRDLALLSSAGGLALYLWGCLHLYLLDRQDRGTRCAYVDGVLQRPGAEATVGEFVPLRLVCRMPDGSSHTAVVPEYINPTIAVLLLLALAAGIVSLLLHRKRHATHRKAGRS</sequence>
<feature type="transmembrane region" description="Helical" evidence="1">
    <location>
        <begin position="127"/>
        <end position="149"/>
    </location>
</feature>
<accession>A0ABV9VEV9</accession>
<dbReference type="Proteomes" id="UP001595908">
    <property type="component" value="Unassembled WGS sequence"/>
</dbReference>
<keyword evidence="1" id="KW-0472">Membrane</keyword>
<dbReference type="EMBL" id="JBHSJE010000010">
    <property type="protein sequence ID" value="MFC4982407.1"/>
    <property type="molecule type" value="Genomic_DNA"/>
</dbReference>
<dbReference type="GeneID" id="31233479"/>
<protein>
    <recommendedName>
        <fullName evidence="4">Integral membrane protein</fullName>
    </recommendedName>
</protein>
<feature type="transmembrane region" description="Helical" evidence="1">
    <location>
        <begin position="55"/>
        <end position="76"/>
    </location>
</feature>
<keyword evidence="1" id="KW-0812">Transmembrane</keyword>
<keyword evidence="1" id="KW-1133">Transmembrane helix</keyword>
<proteinExistence type="predicted"/>
<evidence type="ECO:0000313" key="2">
    <source>
        <dbReference type="EMBL" id="MFC4982407.1"/>
    </source>
</evidence>